<dbReference type="AlphaFoldDB" id="A0A317NEB4"/>
<keyword evidence="4" id="KW-1185">Reference proteome</keyword>
<proteinExistence type="predicted"/>
<reference evidence="3 4" key="1">
    <citation type="submission" date="2018-05" db="EMBL/GenBank/DDBJ databases">
        <title>Genomic Encyclopedia of Type Strains, Phase IV (KMG-IV): sequencing the most valuable type-strain genomes for metagenomic binning, comparative biology and taxonomic classification.</title>
        <authorList>
            <person name="Goeker M."/>
        </authorList>
    </citation>
    <scope>NUCLEOTIDE SEQUENCE [LARGE SCALE GENOMIC DNA]</scope>
    <source>
        <strain evidence="3 4">DSM 44717</strain>
    </source>
</reference>
<dbReference type="EMBL" id="QGTL01000007">
    <property type="protein sequence ID" value="PWV73499.1"/>
    <property type="molecule type" value="Genomic_DNA"/>
</dbReference>
<feature type="signal peptide" evidence="1">
    <location>
        <begin position="1"/>
        <end position="24"/>
    </location>
</feature>
<keyword evidence="1" id="KW-0732">Signal</keyword>
<evidence type="ECO:0000256" key="1">
    <source>
        <dbReference type="SAM" id="SignalP"/>
    </source>
</evidence>
<evidence type="ECO:0000259" key="2">
    <source>
        <dbReference type="Pfam" id="PF24837"/>
    </source>
</evidence>
<evidence type="ECO:0000313" key="4">
    <source>
        <dbReference type="Proteomes" id="UP000246410"/>
    </source>
</evidence>
<evidence type="ECO:0000313" key="3">
    <source>
        <dbReference type="EMBL" id="PWV73499.1"/>
    </source>
</evidence>
<dbReference type="RefSeq" id="WP_186817327.1">
    <property type="nucleotide sequence ID" value="NZ_QGTL01000007.1"/>
</dbReference>
<sequence length="176" mass="19046">MRRFLILLTTIVACAGLWTVPAAAAPASCDLTWGSLDEKNPAYSRATVTDVRAGRHDCFDRLVVDLAGPTAGYLVRYVDTVTEDGSGHPVPLRGGAFLQVTVNAPAYDDAGGATYRPADRTELVDVTGYRTFRQVAWAVSFEGQSSLGLGVRARLPFRVLTLDDPSRVVIDVAHHW</sequence>
<dbReference type="Pfam" id="PF24837">
    <property type="entry name" value="AMIN-like"/>
    <property type="match status" value="1"/>
</dbReference>
<accession>A0A317NEB4</accession>
<comment type="caution">
    <text evidence="3">The sequence shown here is derived from an EMBL/GenBank/DDBJ whole genome shotgun (WGS) entry which is preliminary data.</text>
</comment>
<feature type="domain" description="AMIN-like" evidence="2">
    <location>
        <begin position="47"/>
        <end position="174"/>
    </location>
</feature>
<dbReference type="InterPro" id="IPR056303">
    <property type="entry name" value="AMIN-like"/>
</dbReference>
<name>A0A317NEB4_9NOCA</name>
<organism evidence="3 4">
    <name type="scientific">Nocardia neocaledoniensis</name>
    <dbReference type="NCBI Taxonomy" id="236511"/>
    <lineage>
        <taxon>Bacteria</taxon>
        <taxon>Bacillati</taxon>
        <taxon>Actinomycetota</taxon>
        <taxon>Actinomycetes</taxon>
        <taxon>Mycobacteriales</taxon>
        <taxon>Nocardiaceae</taxon>
        <taxon>Nocardia</taxon>
    </lineage>
</organism>
<gene>
    <name evidence="3" type="ORF">DFR69_107126</name>
</gene>
<protein>
    <recommendedName>
        <fullName evidence="2">AMIN-like domain-containing protein</fullName>
    </recommendedName>
</protein>
<feature type="chain" id="PRO_5016251948" description="AMIN-like domain-containing protein" evidence="1">
    <location>
        <begin position="25"/>
        <end position="176"/>
    </location>
</feature>
<dbReference type="Proteomes" id="UP000246410">
    <property type="component" value="Unassembled WGS sequence"/>
</dbReference>